<evidence type="ECO:0000313" key="4">
    <source>
        <dbReference type="Proteomes" id="UP000189796"/>
    </source>
</evidence>
<dbReference type="SUPFAM" id="SSF53850">
    <property type="entry name" value="Periplasmic binding protein-like II"/>
    <property type="match status" value="1"/>
</dbReference>
<proteinExistence type="predicted"/>
<evidence type="ECO:0000256" key="1">
    <source>
        <dbReference type="SAM" id="SignalP"/>
    </source>
</evidence>
<dbReference type="PANTHER" id="PTHR31528">
    <property type="entry name" value="4-AMINO-5-HYDROXYMETHYL-2-METHYLPYRIMIDINE PHOSPHATE SYNTHASE THI11-RELATED"/>
    <property type="match status" value="1"/>
</dbReference>
<dbReference type="GO" id="GO:0009228">
    <property type="term" value="P:thiamine biosynthetic process"/>
    <property type="evidence" value="ECO:0007669"/>
    <property type="project" value="InterPro"/>
</dbReference>
<dbReference type="EMBL" id="LT670817">
    <property type="protein sequence ID" value="SHH94455.1"/>
    <property type="molecule type" value="Genomic_DNA"/>
</dbReference>
<gene>
    <name evidence="3" type="ORF">SAMN05443248_6996</name>
</gene>
<evidence type="ECO:0000259" key="2">
    <source>
        <dbReference type="Pfam" id="PF09084"/>
    </source>
</evidence>
<protein>
    <submittedName>
        <fullName evidence="3">NitT/TauT family transport system substrate-binding protein</fullName>
    </submittedName>
</protein>
<feature type="domain" description="SsuA/THI5-like" evidence="2">
    <location>
        <begin position="41"/>
        <end position="253"/>
    </location>
</feature>
<name>A0A1M5X3P4_9BRAD</name>
<keyword evidence="1" id="KW-0732">Signal</keyword>
<feature type="chain" id="PRO_5013155495" evidence="1">
    <location>
        <begin position="25"/>
        <end position="358"/>
    </location>
</feature>
<dbReference type="InterPro" id="IPR015168">
    <property type="entry name" value="SsuA/THI5"/>
</dbReference>
<dbReference type="Pfam" id="PF09084">
    <property type="entry name" value="NMT1"/>
    <property type="match status" value="1"/>
</dbReference>
<dbReference type="Proteomes" id="UP000189796">
    <property type="component" value="Chromosome I"/>
</dbReference>
<dbReference type="AlphaFoldDB" id="A0A1M5X3P4"/>
<organism evidence="3 4">
    <name type="scientific">Bradyrhizobium erythrophlei</name>
    <dbReference type="NCBI Taxonomy" id="1437360"/>
    <lineage>
        <taxon>Bacteria</taxon>
        <taxon>Pseudomonadati</taxon>
        <taxon>Pseudomonadota</taxon>
        <taxon>Alphaproteobacteria</taxon>
        <taxon>Hyphomicrobiales</taxon>
        <taxon>Nitrobacteraceae</taxon>
        <taxon>Bradyrhizobium</taxon>
    </lineage>
</organism>
<reference evidence="3 4" key="1">
    <citation type="submission" date="2016-11" db="EMBL/GenBank/DDBJ databases">
        <authorList>
            <person name="Jaros S."/>
            <person name="Januszkiewicz K."/>
            <person name="Wedrychowicz H."/>
        </authorList>
    </citation>
    <scope>NUCLEOTIDE SEQUENCE [LARGE SCALE GENOMIC DNA]</scope>
    <source>
        <strain evidence="3 4">GAS138</strain>
    </source>
</reference>
<evidence type="ECO:0000313" key="3">
    <source>
        <dbReference type="EMBL" id="SHH94455.1"/>
    </source>
</evidence>
<dbReference type="InterPro" id="IPR027939">
    <property type="entry name" value="NMT1/THI5"/>
</dbReference>
<feature type="signal peptide" evidence="1">
    <location>
        <begin position="1"/>
        <end position="24"/>
    </location>
</feature>
<dbReference type="Gene3D" id="3.40.190.10">
    <property type="entry name" value="Periplasmic binding protein-like II"/>
    <property type="match status" value="2"/>
</dbReference>
<dbReference type="PANTHER" id="PTHR31528:SF15">
    <property type="entry name" value="RIBOFLAVIN-BINDING PROTEIN RIBY"/>
    <property type="match status" value="1"/>
</dbReference>
<sequence>MSLTGALRLLSAFIFVSLSGIAHAAATEVTLGEPARTTLTFGPIFAAMELGYFAQEGIELKILEFQGTSILLPQIANKSVMIGFVNADPLILSRQPGRDSIPVKFFYNGARASIWEFAVPVGSPVKSLDDLRNKTIGVGALANGNVPIIKAMLKERGLVLGKDYSFMATGDGPLAFRATLNGDVAAYNANDVFVAAFAQMTKIRRLQVPDKFRNLFSNGFVTHESTIKEKPELLAGFGRALTKGVLVCEANPDFCVRNFWKLNPSLKPVVDSDAQLLANGRQMLDARMAKYLSFSPGAARRFGAFEEHAWHDYVDILFEGEELSTKDIDVSTLYTNELVDRFNDFDVGKIQSFAKTLK</sequence>
<accession>A0A1M5X3P4</accession>